<feature type="compositionally biased region" description="Polar residues" evidence="1">
    <location>
        <begin position="264"/>
        <end position="273"/>
    </location>
</feature>
<protein>
    <submittedName>
        <fullName evidence="3">p97/LppS family protein</fullName>
    </submittedName>
</protein>
<dbReference type="OrthoDB" id="403863at2"/>
<name>W5UT03_9BACT</name>
<evidence type="ECO:0000313" key="4">
    <source>
        <dbReference type="Proteomes" id="UP000019229"/>
    </source>
</evidence>
<dbReference type="PATRIC" id="fig|743966.3.peg.259"/>
<gene>
    <name evidence="3" type="ORF">MYB_01285</name>
</gene>
<keyword evidence="2" id="KW-0812">Transmembrane</keyword>
<dbReference type="Proteomes" id="UP000019229">
    <property type="component" value="Chromosome"/>
</dbReference>
<dbReference type="InterPro" id="IPR054789">
    <property type="entry name" value="P97_adhes_N"/>
</dbReference>
<evidence type="ECO:0000313" key="3">
    <source>
        <dbReference type="EMBL" id="AHH45267.1"/>
    </source>
</evidence>
<dbReference type="eggNOG" id="ENOG5031YI6">
    <property type="taxonomic scope" value="Bacteria"/>
</dbReference>
<dbReference type="RefSeq" id="WP_022934804.1">
    <property type="nucleotide sequence ID" value="NZ_CP007154.1"/>
</dbReference>
<dbReference type="EMBL" id="CP007154">
    <property type="protein sequence ID" value="AHH45267.1"/>
    <property type="molecule type" value="Genomic_DNA"/>
</dbReference>
<accession>W5UT03</accession>
<proteinExistence type="predicted"/>
<evidence type="ECO:0000256" key="2">
    <source>
        <dbReference type="SAM" id="Phobius"/>
    </source>
</evidence>
<keyword evidence="4" id="KW-1185">Reference proteome</keyword>
<organism evidence="3 4">
    <name type="scientific">Mesomycoplasma bovoculi M165/69</name>
    <dbReference type="NCBI Taxonomy" id="743966"/>
    <lineage>
        <taxon>Bacteria</taxon>
        <taxon>Bacillati</taxon>
        <taxon>Mycoplasmatota</taxon>
        <taxon>Mycoplasmoidales</taxon>
        <taxon>Metamycoplasmataceae</taxon>
        <taxon>Mesomycoplasma</taxon>
    </lineage>
</organism>
<dbReference type="KEGG" id="mbc:MYB_01285"/>
<feature type="transmembrane region" description="Helical" evidence="2">
    <location>
        <begin position="7"/>
        <end position="27"/>
    </location>
</feature>
<dbReference type="NCBIfam" id="NF045828">
    <property type="entry name" value="P97_adhes_Nterm"/>
    <property type="match status" value="1"/>
</dbReference>
<keyword evidence="2" id="KW-0472">Membrane</keyword>
<evidence type="ECO:0000256" key="1">
    <source>
        <dbReference type="SAM" id="MobiDB-lite"/>
    </source>
</evidence>
<dbReference type="HOGENOM" id="CLU_276329_0_0_14"/>
<feature type="region of interest" description="Disordered" evidence="1">
    <location>
        <begin position="1041"/>
        <end position="1074"/>
    </location>
</feature>
<feature type="region of interest" description="Disordered" evidence="1">
    <location>
        <begin position="376"/>
        <end position="395"/>
    </location>
</feature>
<feature type="region of interest" description="Disordered" evidence="1">
    <location>
        <begin position="264"/>
        <end position="284"/>
    </location>
</feature>
<keyword evidence="2" id="KW-1133">Transmembrane helix</keyword>
<dbReference type="AlphaFoldDB" id="W5UT03"/>
<sequence length="1074" mass="116145">MKKNLKYLIIGGTAVASVVIVAAPIAATSKYTYPSDPLEAVTKDLSQITNAAFTQGTYDYKTTYADLKSKVLSKKQKDGSWNVDGLIDFFKGQQATKKDEKGYEKVSFSDAQIKVVDIKPNDEKQNFDVYFYVQSTKANDRGDFVKSSVSKATISFGYKPEFNLAAFAHDVTRKSFTGAASGQNSNGQNPNVTNSLKAYTLADVTTDRAILELTPVQDFVTDVNSATSSEDAITKLGKYFNVSSILSEINSNSENVITTNTTTPVASQTTNQPGPKATQDATTTTTNNKLRYKVSLIKNPNNNTEYITLENGGKSAKIFLQTEFSDSFKAKHQGLKGIDAKHIDILEIPLTAFADSSTPASQFAVAPTLQESDYYTTPAADSSTPSASGVATQASTSTTSTSETVKIDLKKQDPLDWIFAYNSFFFPSKAYKDAYAKLYIESSLNKPLSISDFTLNGENDTNKAIIDNKIGELKSTVKFDGDSLGLENKDGKVVATIAGTISVSSAQNTSLFTKDFTLTLDNFKEAGGSYLKTLFDEENKEKPIVIPGAQQPQQGQQQAGQQTSQTTPVFEGRLIFQKDKKFGTNALDYSAISAALQSQNPDAAKNVLADPTTTDVRFYTGERLEALTSKFVLPTDAQIASDFSLDTSKLNKKNGIFNIKSKFLPTDLSVSRYYFALANEGLDKAAPQFLKMLEAAGLVEKGKTIDVTKPIFNQLKDIAIKNVDGDAAQQTQGNVMQTQAVTTNQGSTNNPMRFFVINNENQEKGTLLHQSVLVNWSKISDITANTTTPYSKIQNTENSDYDVLKSIIDLKQADIFSNRIDKINELPSFTNAAELLIAMYTKVRLLSAPGVGFPLLPIGKGAQLSYGIGIQSDGTLANSKANNFKYQYTLKLVGDNNSEQQLYQSSEDTTTIGSVQVQGQEVSSEVQSLNQIVANIPSIYNNVWVSADEYDKLKATVDSGTPATTITNDTLSSIGLQGLSDYLSSVAPGFTISGDTTKAIVDPEGLRSYKTLNLILGKGADKATTPIRIFVYKATPKTVNSTAQQSGSSVATTSSTTSGTPSTTMTTTTSATTK</sequence>
<reference evidence="3 4" key="1">
    <citation type="journal article" date="2014" name="Genome Announc.">
        <title>Complete Genome Sequence of Mycoplasma bovoculi Strain M165/69T (ATCC 29104).</title>
        <authorList>
            <person name="Calcutt M.J."/>
            <person name="Foecking M.F."/>
        </authorList>
    </citation>
    <scope>NUCLEOTIDE SEQUENCE [LARGE SCALE GENOMIC DNA]</scope>
    <source>
        <strain evidence="3">M165/69</strain>
    </source>
</reference>